<reference evidence="3 4" key="1">
    <citation type="submission" date="2018-02" db="EMBL/GenBank/DDBJ databases">
        <title>Corynebacterium alimpuense sp. nov., a marine obligate actinomycete isolated from sediments of Valparaiso bay, Chile.</title>
        <authorList>
            <person name="Claverias F."/>
            <person name="Gonzales-Siles L."/>
            <person name="Salva-Serra F."/>
            <person name="Inganaes E."/>
            <person name="Molin K."/>
            <person name="Cumsille A."/>
            <person name="Undabarrena A."/>
            <person name="Couve E."/>
            <person name="Moore E.R.B."/>
            <person name="Gomila M."/>
            <person name="Camara B."/>
        </authorList>
    </citation>
    <scope>NUCLEOTIDE SEQUENCE [LARGE SCALE GENOMIC DNA]</scope>
    <source>
        <strain evidence="3 4">CCUG 69366</strain>
    </source>
</reference>
<dbReference type="GO" id="GO:0016020">
    <property type="term" value="C:membrane"/>
    <property type="evidence" value="ECO:0007669"/>
    <property type="project" value="InterPro"/>
</dbReference>
<dbReference type="RefSeq" id="WP_123047289.1">
    <property type="nucleotide sequence ID" value="NZ_PTJO01000003.1"/>
</dbReference>
<keyword evidence="1" id="KW-0472">Membrane</keyword>
<keyword evidence="1" id="KW-1133">Transmembrane helix</keyword>
<evidence type="ECO:0000256" key="1">
    <source>
        <dbReference type="SAM" id="Phobius"/>
    </source>
</evidence>
<protein>
    <submittedName>
        <fullName evidence="3">Prepilin peptidase</fullName>
    </submittedName>
</protein>
<dbReference type="OrthoDB" id="4428077at2"/>
<feature type="transmembrane region" description="Helical" evidence="1">
    <location>
        <begin position="6"/>
        <end position="24"/>
    </location>
</feature>
<evidence type="ECO:0000313" key="4">
    <source>
        <dbReference type="Proteomes" id="UP000266975"/>
    </source>
</evidence>
<name>A0A3M8K9M8_9CORY</name>
<sequence length="138" mass="13618">MWGSAVLGGAIVAIACWAVALTIYDEKQRRLPDSLTLPAAVGAGTGAILVEPWLLLGGLAWAGLYLLIGLVAGGIGGGDIKLALSLGIVAGTGGPVLWFATVLGASMMTIVRGLLSRSGTVAHGPSMLGATVAAVALA</sequence>
<dbReference type="Pfam" id="PF01478">
    <property type="entry name" value="Peptidase_A24"/>
    <property type="match status" value="1"/>
</dbReference>
<dbReference type="EMBL" id="PTJO01000003">
    <property type="protein sequence ID" value="RNE49242.1"/>
    <property type="molecule type" value="Genomic_DNA"/>
</dbReference>
<organism evidence="3 4">
    <name type="scientific">Corynebacterium alimapuense</name>
    <dbReference type="NCBI Taxonomy" id="1576874"/>
    <lineage>
        <taxon>Bacteria</taxon>
        <taxon>Bacillati</taxon>
        <taxon>Actinomycetota</taxon>
        <taxon>Actinomycetes</taxon>
        <taxon>Mycobacteriales</taxon>
        <taxon>Corynebacteriaceae</taxon>
        <taxon>Corynebacterium</taxon>
    </lineage>
</organism>
<dbReference type="GO" id="GO:0004190">
    <property type="term" value="F:aspartic-type endopeptidase activity"/>
    <property type="evidence" value="ECO:0007669"/>
    <property type="project" value="InterPro"/>
</dbReference>
<dbReference type="AlphaFoldDB" id="A0A3M8K9M8"/>
<keyword evidence="4" id="KW-1185">Reference proteome</keyword>
<comment type="caution">
    <text evidence="3">The sequence shown here is derived from an EMBL/GenBank/DDBJ whole genome shotgun (WGS) entry which is preliminary data.</text>
</comment>
<accession>A0A3M8K9M8</accession>
<gene>
    <name evidence="3" type="ORF">C5L39_02370</name>
</gene>
<dbReference type="InterPro" id="IPR000045">
    <property type="entry name" value="Prepilin_IV_endopep_pep"/>
</dbReference>
<evidence type="ECO:0000259" key="2">
    <source>
        <dbReference type="Pfam" id="PF01478"/>
    </source>
</evidence>
<dbReference type="Proteomes" id="UP000266975">
    <property type="component" value="Unassembled WGS sequence"/>
</dbReference>
<keyword evidence="1" id="KW-0812">Transmembrane</keyword>
<feature type="transmembrane region" description="Helical" evidence="1">
    <location>
        <begin position="62"/>
        <end position="84"/>
    </location>
</feature>
<feature type="domain" description="Prepilin type IV endopeptidase peptidase" evidence="2">
    <location>
        <begin position="13"/>
        <end position="110"/>
    </location>
</feature>
<evidence type="ECO:0000313" key="3">
    <source>
        <dbReference type="EMBL" id="RNE49242.1"/>
    </source>
</evidence>
<proteinExistence type="predicted"/>
<dbReference type="Gene3D" id="1.20.120.1220">
    <property type="match status" value="1"/>
</dbReference>